<dbReference type="FunFam" id="1.10.1200.10:FF:000027">
    <property type="entry name" value="Nonribosomal siderophore peptide synthase SidC"/>
    <property type="match status" value="1"/>
</dbReference>
<dbReference type="GO" id="GO:0016874">
    <property type="term" value="F:ligase activity"/>
    <property type="evidence" value="ECO:0007669"/>
    <property type="project" value="UniProtKB-KW"/>
</dbReference>
<evidence type="ECO:0000256" key="1">
    <source>
        <dbReference type="ARBA" id="ARBA00004924"/>
    </source>
</evidence>
<evidence type="ECO:0000313" key="14">
    <source>
        <dbReference type="Proteomes" id="UP000630445"/>
    </source>
</evidence>
<reference evidence="12" key="1">
    <citation type="submission" date="2020-06" db="EMBL/GenBank/DDBJ databases">
        <title>Draft genome sequences of strains closely related to Aspergillus parafelis and Aspergillus hiratsukae.</title>
        <authorList>
            <person name="Dos Santos R.A.C."/>
            <person name="Rivero-Menendez O."/>
            <person name="Steenwyk J.L."/>
            <person name="Mead M.E."/>
            <person name="Goldman G.H."/>
            <person name="Alastruey-Izquierdo A."/>
            <person name="Rokas A."/>
        </authorList>
    </citation>
    <scope>NUCLEOTIDE SEQUENCE</scope>
    <source>
        <strain evidence="12">CNM-CM5793</strain>
        <strain evidence="13">CNM-CM6106</strain>
    </source>
</reference>
<dbReference type="FunFam" id="3.30.300.30:FF:000057">
    <property type="entry name" value="Nonribosomal siderophore peptide synthase SidC"/>
    <property type="match status" value="1"/>
</dbReference>
<keyword evidence="2" id="KW-0596">Phosphopantetheine</keyword>
<evidence type="ECO:0000256" key="10">
    <source>
        <dbReference type="SAM" id="MobiDB-lite"/>
    </source>
</evidence>
<dbReference type="FunFam" id="3.30.559.30:FF:000019">
    <property type="entry name" value="Nonribosomal siderophore peptide synthase SidC"/>
    <property type="match status" value="1"/>
</dbReference>
<dbReference type="Pfam" id="PF00501">
    <property type="entry name" value="AMP-binding"/>
    <property type="match status" value="3"/>
</dbReference>
<dbReference type="InterPro" id="IPR009081">
    <property type="entry name" value="PP-bd_ACP"/>
</dbReference>
<protein>
    <recommendedName>
        <fullName evidence="8">Nonribosomal peptide synthetase sidC</fullName>
    </recommendedName>
    <alternativeName>
        <fullName evidence="9">Siderophore peptide synthetase C</fullName>
    </alternativeName>
</protein>
<dbReference type="FunFam" id="3.30.559.30:FF:000018">
    <property type="entry name" value="Nonribosomal siderophore peptide synthase SidC"/>
    <property type="match status" value="1"/>
</dbReference>
<dbReference type="InterPro" id="IPR023213">
    <property type="entry name" value="CAT-like_dom_sf"/>
</dbReference>
<dbReference type="FunFam" id="3.30.559.30:FF:000011">
    <property type="entry name" value="Nonribosomal siderophore peptide synthase SidC"/>
    <property type="match status" value="1"/>
</dbReference>
<accession>A0A8H6PBV3</accession>
<dbReference type="EMBL" id="JACBAD010001972">
    <property type="protein sequence ID" value="KAF7125668.1"/>
    <property type="molecule type" value="Genomic_DNA"/>
</dbReference>
<dbReference type="FunFam" id="1.10.1200.10:FF:000018">
    <property type="entry name" value="Nonribosomal siderophore peptide synthase SidC"/>
    <property type="match status" value="1"/>
</dbReference>
<comment type="similarity">
    <text evidence="7">Belongs to the NRP synthetase family.</text>
</comment>
<dbReference type="CDD" id="cd05918">
    <property type="entry name" value="A_NRPS_SidN3_like"/>
    <property type="match status" value="3"/>
</dbReference>
<gene>
    <name evidence="12" type="ORF">CNMCM5793_001907</name>
    <name evidence="13" type="ORF">CNMCM6106_001984</name>
</gene>
<evidence type="ECO:0000256" key="7">
    <source>
        <dbReference type="ARBA" id="ARBA00029454"/>
    </source>
</evidence>
<keyword evidence="14" id="KW-1185">Reference proteome</keyword>
<dbReference type="EMBL" id="JACBAF010002152">
    <property type="protein sequence ID" value="KAF7166043.1"/>
    <property type="molecule type" value="Genomic_DNA"/>
</dbReference>
<dbReference type="Gene3D" id="3.30.559.30">
    <property type="entry name" value="Nonribosomal peptide synthetase, condensation domain"/>
    <property type="match status" value="5"/>
</dbReference>
<evidence type="ECO:0000256" key="2">
    <source>
        <dbReference type="ARBA" id="ARBA00022450"/>
    </source>
</evidence>
<feature type="domain" description="Carrier" evidence="11">
    <location>
        <begin position="852"/>
        <end position="929"/>
    </location>
</feature>
<evidence type="ECO:0000313" key="12">
    <source>
        <dbReference type="EMBL" id="KAF7125668.1"/>
    </source>
</evidence>
<dbReference type="Pfam" id="PF13193">
    <property type="entry name" value="AMP-binding_C"/>
    <property type="match status" value="1"/>
</dbReference>
<dbReference type="FunFam" id="3.30.559.30:FF:000015">
    <property type="entry name" value="Nonribosomal siderophore peptide synthase SidC"/>
    <property type="match status" value="1"/>
</dbReference>
<dbReference type="Gene3D" id="3.30.559.10">
    <property type="entry name" value="Chloramphenicol acetyltransferase-like domain"/>
    <property type="match status" value="5"/>
</dbReference>
<evidence type="ECO:0000313" key="13">
    <source>
        <dbReference type="EMBL" id="KAF7166043.1"/>
    </source>
</evidence>
<dbReference type="PROSITE" id="PS00455">
    <property type="entry name" value="AMP_BINDING"/>
    <property type="match status" value="3"/>
</dbReference>
<evidence type="ECO:0000256" key="9">
    <source>
        <dbReference type="ARBA" id="ARBA00078302"/>
    </source>
</evidence>
<dbReference type="FunFam" id="3.40.50.12780:FF:000024">
    <property type="entry name" value="Nonribosomal siderophore peptide synthase SidC"/>
    <property type="match status" value="2"/>
</dbReference>
<feature type="domain" description="Carrier" evidence="11">
    <location>
        <begin position="3644"/>
        <end position="3717"/>
    </location>
</feature>
<comment type="caution">
    <text evidence="12">The sequence shown here is derived from an EMBL/GenBank/DDBJ whole genome shotgun (WGS) entry which is preliminary data.</text>
</comment>
<dbReference type="InterPro" id="IPR045851">
    <property type="entry name" value="AMP-bd_C_sf"/>
</dbReference>
<dbReference type="GO" id="GO:0043041">
    <property type="term" value="P:amino acid activation for nonribosomal peptide biosynthetic process"/>
    <property type="evidence" value="ECO:0007669"/>
    <property type="project" value="TreeGrafter"/>
</dbReference>
<dbReference type="Gene3D" id="3.40.50.12780">
    <property type="entry name" value="N-terminal domain of ligase-like"/>
    <property type="match status" value="3"/>
</dbReference>
<feature type="domain" description="Carrier" evidence="11">
    <location>
        <begin position="4201"/>
        <end position="4274"/>
    </location>
</feature>
<dbReference type="PANTHER" id="PTHR45527">
    <property type="entry name" value="NONRIBOSOMAL PEPTIDE SYNTHETASE"/>
    <property type="match status" value="1"/>
</dbReference>
<dbReference type="InterPro" id="IPR036736">
    <property type="entry name" value="ACP-like_sf"/>
</dbReference>
<dbReference type="GO" id="GO:0031169">
    <property type="term" value="P:ferrichrome biosynthetic process"/>
    <property type="evidence" value="ECO:0007669"/>
    <property type="project" value="UniProtKB-ARBA"/>
</dbReference>
<evidence type="ECO:0000256" key="8">
    <source>
        <dbReference type="ARBA" id="ARBA00067294"/>
    </source>
</evidence>
<dbReference type="InterPro" id="IPR006162">
    <property type="entry name" value="Ppantetheine_attach_site"/>
</dbReference>
<dbReference type="SMART" id="SM01294">
    <property type="entry name" value="PKS_PP_betabranch"/>
    <property type="match status" value="1"/>
</dbReference>
<dbReference type="FunFam" id="3.30.300.30:FF:000038">
    <property type="entry name" value="Nonribosomal siderophore peptide synthase SidC"/>
    <property type="match status" value="1"/>
</dbReference>
<evidence type="ECO:0000256" key="4">
    <source>
        <dbReference type="ARBA" id="ARBA00022598"/>
    </source>
</evidence>
<comment type="pathway">
    <text evidence="1">Siderophore biosynthesis.</text>
</comment>
<feature type="domain" description="Carrier" evidence="11">
    <location>
        <begin position="3097"/>
        <end position="3173"/>
    </location>
</feature>
<dbReference type="SUPFAM" id="SSF56801">
    <property type="entry name" value="Acetyl-CoA synthetase-like"/>
    <property type="match status" value="3"/>
</dbReference>
<dbReference type="Proteomes" id="UP000630445">
    <property type="component" value="Unassembled WGS sequence"/>
</dbReference>
<keyword evidence="6" id="KW-0843">Virulence</keyword>
<dbReference type="FunFam" id="3.30.559.30:FF:000014">
    <property type="entry name" value="Nonribosomal siderophore peptide synthase SidC"/>
    <property type="match status" value="1"/>
</dbReference>
<proteinExistence type="inferred from homology"/>
<dbReference type="NCBIfam" id="NF003417">
    <property type="entry name" value="PRK04813.1"/>
    <property type="match status" value="3"/>
</dbReference>
<dbReference type="SUPFAM" id="SSF47336">
    <property type="entry name" value="ACP-like"/>
    <property type="match status" value="5"/>
</dbReference>
<dbReference type="GO" id="GO:0005737">
    <property type="term" value="C:cytoplasm"/>
    <property type="evidence" value="ECO:0007669"/>
    <property type="project" value="TreeGrafter"/>
</dbReference>
<dbReference type="Gene3D" id="1.10.1200.10">
    <property type="entry name" value="ACP-like"/>
    <property type="match status" value="5"/>
</dbReference>
<dbReference type="PROSITE" id="PS50075">
    <property type="entry name" value="CARRIER"/>
    <property type="match status" value="5"/>
</dbReference>
<dbReference type="GO" id="GO:0010106">
    <property type="term" value="P:cellular response to iron ion starvation"/>
    <property type="evidence" value="ECO:0007669"/>
    <property type="project" value="UniProtKB-ARBA"/>
</dbReference>
<keyword evidence="3" id="KW-0597">Phosphoprotein</keyword>
<dbReference type="InterPro" id="IPR000873">
    <property type="entry name" value="AMP-dep_synth/lig_dom"/>
</dbReference>
<evidence type="ECO:0000256" key="5">
    <source>
        <dbReference type="ARBA" id="ARBA00022737"/>
    </source>
</evidence>
<feature type="region of interest" description="Disordered" evidence="10">
    <location>
        <begin position="4181"/>
        <end position="4200"/>
    </location>
</feature>
<dbReference type="FunFam" id="3.40.50.12780:FF:000056">
    <property type="entry name" value="Nonribosomal siderophore peptide synthase SidC"/>
    <property type="match status" value="1"/>
</dbReference>
<keyword evidence="5" id="KW-0677">Repeat</keyword>
<dbReference type="PANTHER" id="PTHR45527:SF2">
    <property type="entry name" value="FERRICROCIN SYNTHETASE (NONRIBOSOMAL PEPTIDE SIDEROPHORE SYNTHASE ) (EUROFUNG)"/>
    <property type="match status" value="1"/>
</dbReference>
<name>A0A8H6PBV3_9EURO</name>
<dbReference type="Pfam" id="PF00668">
    <property type="entry name" value="Condensation"/>
    <property type="match status" value="5"/>
</dbReference>
<dbReference type="FunFam" id="3.30.300.30:FF:000033">
    <property type="entry name" value="Nonribosomal siderophore peptide synthase SidC"/>
    <property type="match status" value="1"/>
</dbReference>
<dbReference type="FunFam" id="3.30.559.10:FF:000038">
    <property type="entry name" value="Nonribosomal siderophore peptide synthase SidC"/>
    <property type="match status" value="1"/>
</dbReference>
<keyword evidence="4" id="KW-0436">Ligase</keyword>
<dbReference type="Gene3D" id="3.30.300.30">
    <property type="match status" value="3"/>
</dbReference>
<evidence type="ECO:0000259" key="11">
    <source>
        <dbReference type="PROSITE" id="PS50075"/>
    </source>
</evidence>
<dbReference type="Proteomes" id="UP000662466">
    <property type="component" value="Unassembled WGS sequence"/>
</dbReference>
<dbReference type="FunFam" id="3.30.559.10:FF:000055">
    <property type="entry name" value="Nonribosomal peptide synthetase sidC"/>
    <property type="match status" value="1"/>
</dbReference>
<dbReference type="GO" id="GO:0031177">
    <property type="term" value="F:phosphopantetheine binding"/>
    <property type="evidence" value="ECO:0007669"/>
    <property type="project" value="InterPro"/>
</dbReference>
<dbReference type="SUPFAM" id="SSF52777">
    <property type="entry name" value="CoA-dependent acyltransferases"/>
    <property type="match status" value="10"/>
</dbReference>
<dbReference type="PROSITE" id="PS00012">
    <property type="entry name" value="PHOSPHOPANTETHEINE"/>
    <property type="match status" value="2"/>
</dbReference>
<dbReference type="CDD" id="cd19542">
    <property type="entry name" value="CT_NRPS-like"/>
    <property type="match status" value="4"/>
</dbReference>
<dbReference type="Pfam" id="PF00550">
    <property type="entry name" value="PP-binding"/>
    <property type="match status" value="5"/>
</dbReference>
<dbReference type="FunFam" id="3.30.559.10:FF:000051">
    <property type="entry name" value="Nonribosomal peptide synthetase sidC"/>
    <property type="match status" value="1"/>
</dbReference>
<feature type="compositionally biased region" description="Basic and acidic residues" evidence="10">
    <location>
        <begin position="4190"/>
        <end position="4200"/>
    </location>
</feature>
<dbReference type="OrthoDB" id="416786at2759"/>
<dbReference type="InterPro" id="IPR042099">
    <property type="entry name" value="ANL_N_sf"/>
</dbReference>
<evidence type="ECO:0000256" key="3">
    <source>
        <dbReference type="ARBA" id="ARBA00022553"/>
    </source>
</evidence>
<feature type="domain" description="Carrier" evidence="11">
    <location>
        <begin position="1978"/>
        <end position="2054"/>
    </location>
</feature>
<dbReference type="InterPro" id="IPR020806">
    <property type="entry name" value="PKS_PP-bd"/>
</dbReference>
<sequence length="4784" mass="524039">MAGTNSADEGLTGPTETTNLINDSHGDAPNGANVVGIVPVTKIPALDTIDQYAAEGPTDDSIGQSSWLSIGPSDVSGDLADKLIEGYARFVCALTGLEDVAFAISSQSSTGPSQALICASVTVSDQTQEVQLTRQCAVRQFNLSYCDRNEVQFALDLDLASCPENTNTDLSSLAERNCLSLFVRMSNDDLQVSFTYPKRLIPDAAVSQLLKAIAFHLKQSVGCLRPTEASWDDQTPDLSVLNFPPLMIPPLREDDSAQTPRRSKPFLLHSAFEGWAQKSPSSIALDFVHSLPSASSVAEHSTLTYAALDAAATHLAIHIMKLLSDDTRRTGSRIIPVYMSTSPELYISYLGILKAGYAFSPVPTDAPAQRVREILQDINSPVILGNVEEPSSGPWLPDVVDETISRPTWVNVAEVSRWKHLCGEVNEPSTEDRSFEPPEIDQNEIAYLLFTSGSTGKPKGVQVSHLAVTCSIESHATAIPLPRTSAGDFRWFQFAFPTFDPSLMEIFVTLSSGGTLCSAPRSLTLTDLEGTINEARATVMMATPSLAALLRPSRLTTLQSLWTMGEKLNRTVIDNFSQKAHSNGSNGNSVPPSRMLVNAYGPTEAAINCTFLAPVEYHTRGSIIGQPLPTCSMFVLDPTSHTPKGIPAGLAGELAIGGPQVSQGYLNRQKETAKSFVHSPEYGRLYRTGDLARIVWDEKGAQVIEFLGRITSDQVKISGRRVELGEIESVLAALTGVREVVAVVSKPDSTVQGSEQIVACIVTDSSGEEALRETVRLAAECAHRHLAAYMCPSSYVFFHSIPRSSSGKVDRKAISSMLQQGEDSHVKFYLPANKVSEPRETTQDDWDALEDEQALELRNLVLNLIAQTSGEEASVIKPSTSLYSLGLDSLGAMRLLQKLRDQSIDNLSVGDLLQSDTIKGLLSLILNGKGSLGELTNGQLANHSCMSLAQQLQAFNEANHSTCAERLGIRPERIDTVLPTTETQSGMLTSFLRSSADSSFATRSYIYHSVISLEPHVDIERLKKAWKSVIRSYDSFRTIFCWVDNDMAPFAQCILKKDATAAPNWAVYHTGDAVHKDVLTKALREAENTISLDSPWKLSLLEASEDKVIILSMFHGIFDGGSLQLLLEDVSSVYNGHPPGRRTSLEHVVVNHFQANQTATSNFWKEYMNGYSPISFPSLTAYRSPAVKTTDCVEITARITHDILKRRSRAIGSTPLSVLQAAWACILLAYTGTQDQDVVMGSVVSGRFDPDSEICVGPTFTTVPTRLALGQIPKAWSKLWTNKSVVAHLASLNAKTLSHLQPRLGSLVTADGRLPYDTVLAYQDFSVGSSTSDLWKSIEHPAMANDYAVMIEVWPAADSTLTLRANFGLSQMDRDGAEVMLHQLDDIIAFILENPDGDFENALLYTRPHLKALYNPTPKMADEVCDGALIHTEFEEHASLHPDDTALLFKYDLDDDQNPRNISWSYGELNARADHLAAYLCETYDQLTNTVIPICIEKSPAMYIAILGILKAGGAWCPIDTFSPAQRRHDLIKRTGARLLLVSTEDGAQPKDAIPTDIDVVDVSKYADPLVSWPSIGRGSSKMLSSPAGTAYLIWTSGTTGAPKGVPITHSAAVSCFKSLKKDIPSDVSGGVVRCLQFSQYTFDVSIQDIFYAWSLGGVLISATREIMLGSFAKLANTTRATHAHLTPAFAAGVPRKSCETLEVITMIGEKLTQPVADDWGTNMSAYNTYGPAEVTIVSTVREFGNECRNIKSANVGWPMESVSVFVTRNRQIVMKNAVGELALGGPQLSPGYLNQEDVTKAKYVWSDEAGQILYYTGDLVRMLGDGSLEYINRVDDLVKLGGIRVELSEISFALRGCHPLIENIETLVINRPDRPSKVVVAFLSAPNAAEGDVSDSLLLLNDTALEIALSTREKAHTALPAHMIPSVYLVVKRIPRTQSAKTDRRALQAAYATVDIENWENRMNPENNAAGHPTDDPVTSGAMEKIVHTIASLANISPSLITKASRLRSLGIDSIHAVRLASRLKEAGYRLSFIEVLNCVTVQDLIRSTSSPEAAGAPAAEFDINLFNDQWHDIVASRVDDEFFTARATPIQESLLSETMGTYNLYWSNHFFSLDRSVDVTRLKQAWLALCQKNEALRTGFIPVAEVDSSPRKDDLDFSILQVIYDHPTLDWEYAVCEEHECDRLLHSRIEDVMKTHQKTYFRQRPWAVTVLDNGVERVMVLTIHHSIHDGPSLDLIEKDLRSAYTGKPPTRYQLRSALPKILPTEEMAAATRSFWSSELPKFSELDVPAWPDLTGKRTQESAAQEHNLISEQIPMTEPLEKLQSLSAELGVSSVASLIRAAWGFVSLSYLGVPATVFAETVSDRVLHTDLENGIGPLISVVPVPFNPTGTAREVLAEQQRVSAQSRKYRHIHAREVRRMLKRPRGEALYPAVFTLHPAGAEANAATDHGLWHGLEDRIGLHVEHPMAFNVLQNADGSLILEASSDASLMSHEHLSVFVRQVDSLVSAMLANPDKELRELVNYLPPSLKSKSSQHVSETVGNSVNLSPTHWLELNAREHPEWTAVEVASSISAGGIEKQSMSYGTLNAAANCVAAFIASLGYRNRMIAVCAGRNLQSYPVIVGIFKSGNTYLPIDDNLPNDRKAFLIEDGNCPLVVTESAFAATFSDVPETCRVMCIDDPSFVDSLAGMPTDNRAYSSDSQDNAYLLYTSGSTGKPKGVMVSRANLSSFIESFSEFVCRVAPTTLELGGRGRYLAQASRAFDVHLLEMFFAWRHGMATVTAARTMLLDDLQLTITKWGITHASMVPSLVDQTNLRPELCPELKYLSVGGEKISKRVLDTWAGLPHVALANAYGPTEVTIGCTFALVGKETTIRNIGHPLSACTCHVLIPGTMDYALRGQTGELCFTGDLVGNGYLNRPDATGFVQGPDGERMYRTGDIGRLMSDDSVEYVGRGDDQTKIRGQRLELGEVSEVIRSSSPVDIGVVTTVAKHPGLARPQLISFIARVGERSRQHSGDAAIIHSDMTTLGKELRDACQRKLPAYMVPEIILPITYIPLAPMSGKANIKQLHCIFSSLPLASILQGNNPGTSDAAGLTARPLTSDEEAVVNEICAVIKIERGSINPLTNIFEIGLDSLSAISLSVKLRNIGYDATVALVMGNPVVEQLALLPRKTTEPTTDPHNSQLTKRLAELEAEYHQSYPSAANSGRVVVRPCLPLQEGLVARSINSEGDQLYVNHIALKLDPGLDCERLRRAWQDTADNNEILRTCFAPLEKEIVQVVLTPGYPMSWTEEEYDSLEECITQQREDQQQISRGIIENITDVPPVRFHLATSSKRPLALFIAIHHALYDGESFSMLMEDVTARYVGEPVIQRGSPAAFINHVYGQNLEKAQQHWVSALSDCRPTILRVDTGAVEETTFINRKLRAGLAELERHSATLHTTVPSLTQALFALLLADRVNASDVTYGLVLSGRAVAVPGADSVLLPSITTIPGRLNTNGLTTVAEVIKSVQQLTARSLEYQHTSLRRIQRWLKSEKPLFDCLFSYIRSTPAPKHNLWEHLESNMPSEYPLAVEIEANHEKDEVYVHCGFSASFGSVDRGQEFVEKLDALLSAFLSGDDITLDSFSLAGSGASGSRAIAVKWDASTWSTTETKIRDLTATFCSLDVVNVSKGTSFISLGIDSVTAIQFARKLRVLQFEVAPSDIMRFPCVGALAKHIDERSAGGHQSAPSEDKKPRVSLAVHGDNIRLLTGEDSVAAMFECTPLQAGMITRTLGSESQVYVHPHIVRLSNGVNIDRLKNAVAEVVSKNDILRTSFHPITENGVTWVGAVHTNPPLQWKEITLSSNEDVIAKVTSLYSFREVADFETPPLRFVLVDRANEKLFVVLMHHALYDGASLPMLFEDFATAYHGQATAQRPQFSDISHHILEGQNDSCAFWTKKLAGYEPVEIPALSSSDATERMLLSESKIGLDLEKVVESCKAMEVTVQSVALLAYAKVLACLVGKRDVVFGQVLAGRSLPVPGAEQTIGPLFNTVAQRVSFEPKFLSNREMAQRVRQLTAESQVFQHAPLKDVQKALRQEHGMNAASLFDTLFVFQKSADLTTLALDEQQIWRPFETDGYAAQAEHKLNLEVDHGQEAIVVSGSCDGRYMCQQALDEFMMDFCTAFQDIIDHPSRCATAAPEPLGGLPLRLSNSTKPERGDSESDAPAHELVVRDVLAEVAGVPVDSIMPSTSIYNIGLDSLSAIRIASICRSRGLKASVADVLQGNTLRGISSRIVSTVEERIQTQEPLIENYEAVEKTVLQQLGLSNDTVESILPCLSGQLYHLTSWLKSGRTLFEPAWSYYSPERLDPAKLEKAWDQLRQRHPILRTCFAATSPSMAVQVVLKQAPQNAEIFKVIESPTCIEEAAKAQAREEGLNPSSLFVPPVRLRLLKASDKDGIQVFINHAAYDAWTMPMFVSELAQLYRGNSVESNPDFPSFVEHATRSLREVDEETYWSSQLGSSAPTTIKPKAQELRPPRRSFVGIWDKVKNLLGSSVPTIIKPKAQELRLPRQSFVGVWKKVKNLSQLESTCRSVGLSLQSVVLLAVSRCLARMTGVQTPTIGLYQTGRSASFNNIERLSGPCLNVTPFTFPAPGAKAESNVLDEIQAIQTSLAERVLYEQSCLRDILVKWASTKSREPLFNTWVNLLWMHQPSARGDPDLFHPLRIGVPTDFIPDAPLPDPSGEATSVSALDTSYLPDENLYIDIGPDPSTDTIGFGVRVEGGLLTEEEVREMVDDVSGEIEGIMAAIQ</sequence>
<organism evidence="12 14">
    <name type="scientific">Aspergillus hiratsukae</name>
    <dbReference type="NCBI Taxonomy" id="1194566"/>
    <lineage>
        <taxon>Eukaryota</taxon>
        <taxon>Fungi</taxon>
        <taxon>Dikarya</taxon>
        <taxon>Ascomycota</taxon>
        <taxon>Pezizomycotina</taxon>
        <taxon>Eurotiomycetes</taxon>
        <taxon>Eurotiomycetidae</taxon>
        <taxon>Eurotiales</taxon>
        <taxon>Aspergillaceae</taxon>
        <taxon>Aspergillus</taxon>
        <taxon>Aspergillus subgen. Fumigati</taxon>
    </lineage>
</organism>
<dbReference type="InterPro" id="IPR025110">
    <property type="entry name" value="AMP-bd_C"/>
</dbReference>
<evidence type="ECO:0000256" key="6">
    <source>
        <dbReference type="ARBA" id="ARBA00023026"/>
    </source>
</evidence>
<feature type="region of interest" description="Disordered" evidence="10">
    <location>
        <begin position="1"/>
        <end position="26"/>
    </location>
</feature>
<dbReference type="InterPro" id="IPR020845">
    <property type="entry name" value="AMP-binding_CS"/>
</dbReference>
<dbReference type="SMART" id="SM00823">
    <property type="entry name" value="PKS_PP"/>
    <property type="match status" value="5"/>
</dbReference>
<dbReference type="InterPro" id="IPR001242">
    <property type="entry name" value="Condensation_dom"/>
</dbReference>